<evidence type="ECO:0000313" key="4">
    <source>
        <dbReference type="EMBL" id="RPE29198.1"/>
    </source>
</evidence>
<dbReference type="PANTHER" id="PTHR11487">
    <property type="entry name" value="THIOESTERASE"/>
    <property type="match status" value="1"/>
</dbReference>
<dbReference type="AlphaFoldDB" id="A0A3N4R6Z4"/>
<dbReference type="GO" id="GO:0016787">
    <property type="term" value="F:hydrolase activity"/>
    <property type="evidence" value="ECO:0007669"/>
    <property type="project" value="UniProtKB-KW"/>
</dbReference>
<accession>A0A3N4R6Z4</accession>
<evidence type="ECO:0000256" key="1">
    <source>
        <dbReference type="ARBA" id="ARBA00007169"/>
    </source>
</evidence>
<protein>
    <submittedName>
        <fullName evidence="4">Surfactin synthase thioesterase subunit</fullName>
    </submittedName>
</protein>
<dbReference type="InterPro" id="IPR012223">
    <property type="entry name" value="TEII"/>
</dbReference>
<dbReference type="InterPro" id="IPR020802">
    <property type="entry name" value="TesA-like"/>
</dbReference>
<dbReference type="Gene3D" id="3.40.50.1820">
    <property type="entry name" value="alpha/beta hydrolase"/>
    <property type="match status" value="1"/>
</dbReference>
<gene>
    <name evidence="4" type="ORF">EDD38_6351</name>
</gene>
<dbReference type="InterPro" id="IPR029058">
    <property type="entry name" value="AB_hydrolase_fold"/>
</dbReference>
<dbReference type="SUPFAM" id="SSF53474">
    <property type="entry name" value="alpha/beta-Hydrolases"/>
    <property type="match status" value="1"/>
</dbReference>
<reference evidence="4 5" key="1">
    <citation type="submission" date="2018-11" db="EMBL/GenBank/DDBJ databases">
        <title>Sequencing the genomes of 1000 actinobacteria strains.</title>
        <authorList>
            <person name="Klenk H.-P."/>
        </authorList>
    </citation>
    <scope>NUCLEOTIDE SEQUENCE [LARGE SCALE GENOMIC DNA]</scope>
    <source>
        <strain evidence="4 5">DSM 44781</strain>
    </source>
</reference>
<comment type="similarity">
    <text evidence="1">Belongs to the thioesterase family.</text>
</comment>
<dbReference type="RefSeq" id="WP_123820766.1">
    <property type="nucleotide sequence ID" value="NZ_RKQG01000002.1"/>
</dbReference>
<comment type="caution">
    <text evidence="4">The sequence shown here is derived from an EMBL/GenBank/DDBJ whole genome shotgun (WGS) entry which is preliminary data.</text>
</comment>
<feature type="domain" description="Thioesterase TesA-like" evidence="3">
    <location>
        <begin position="21"/>
        <end position="241"/>
    </location>
</feature>
<name>A0A3N4R6Z4_9ACTN</name>
<dbReference type="InterPro" id="IPR001031">
    <property type="entry name" value="Thioesterase"/>
</dbReference>
<dbReference type="PANTHER" id="PTHR11487:SF0">
    <property type="entry name" value="S-ACYL FATTY ACID SYNTHASE THIOESTERASE, MEDIUM CHAIN"/>
    <property type="match status" value="1"/>
</dbReference>
<keyword evidence="2" id="KW-0378">Hydrolase</keyword>
<evidence type="ECO:0000256" key="2">
    <source>
        <dbReference type="ARBA" id="ARBA00022801"/>
    </source>
</evidence>
<keyword evidence="5" id="KW-1185">Reference proteome</keyword>
<proteinExistence type="inferred from homology"/>
<sequence>MSADDWLRRYHPGEPGTPRLVCFPHAGGTANYWHPLSAALRGRVEVTAVQYPGRQDRCGQPPVGDLHELADRAAAALLPSWLPEPPALLGHSMGAVLAYETARRLADATGRGPRLLVVSGRRAPHVVRAESGLHEASDDELVDHLASLGGTLEAVLADPELRALFLPPLRADYRAVETYRHRPGPPLACPVTVLIGESDPQVTPDEAVAWSVHTTGPLEVRGYPGGHFFLAEQRQAVTALLAERLAAAPGSGSGPGGD</sequence>
<evidence type="ECO:0000259" key="3">
    <source>
        <dbReference type="SMART" id="SM00824"/>
    </source>
</evidence>
<dbReference type="Pfam" id="PF00975">
    <property type="entry name" value="Thioesterase"/>
    <property type="match status" value="1"/>
</dbReference>
<dbReference type="EMBL" id="RKQG01000002">
    <property type="protein sequence ID" value="RPE29198.1"/>
    <property type="molecule type" value="Genomic_DNA"/>
</dbReference>
<dbReference type="Proteomes" id="UP000266906">
    <property type="component" value="Unassembled WGS sequence"/>
</dbReference>
<dbReference type="SMART" id="SM00824">
    <property type="entry name" value="PKS_TE"/>
    <property type="match status" value="1"/>
</dbReference>
<organism evidence="4 5">
    <name type="scientific">Kitasatospora cineracea</name>
    <dbReference type="NCBI Taxonomy" id="88074"/>
    <lineage>
        <taxon>Bacteria</taxon>
        <taxon>Bacillati</taxon>
        <taxon>Actinomycetota</taxon>
        <taxon>Actinomycetes</taxon>
        <taxon>Kitasatosporales</taxon>
        <taxon>Streptomycetaceae</taxon>
        <taxon>Kitasatospora</taxon>
    </lineage>
</organism>
<evidence type="ECO:0000313" key="5">
    <source>
        <dbReference type="Proteomes" id="UP000266906"/>
    </source>
</evidence>
<dbReference type="GO" id="GO:0008610">
    <property type="term" value="P:lipid biosynthetic process"/>
    <property type="evidence" value="ECO:0007669"/>
    <property type="project" value="TreeGrafter"/>
</dbReference>